<dbReference type="Proteomes" id="UP000033220">
    <property type="component" value="Chromosome DSM 122"/>
</dbReference>
<dbReference type="InterPro" id="IPR010152">
    <property type="entry name" value="CRISPR-assoc_prot_Cas2_sub"/>
</dbReference>
<dbReference type="RefSeq" id="WP_014414560.1">
    <property type="nucleotide sequence ID" value="NC_017059.1"/>
</dbReference>
<gene>
    <name evidence="1" type="primary">cas2</name>
    <name evidence="1" type="ORF">RSPPHO_01295</name>
</gene>
<dbReference type="Pfam" id="PF09707">
    <property type="entry name" value="Cas_Cas2CT1978"/>
    <property type="match status" value="1"/>
</dbReference>
<organism evidence="1 2">
    <name type="scientific">Pararhodospirillum photometricum DSM 122</name>
    <dbReference type="NCBI Taxonomy" id="1150469"/>
    <lineage>
        <taxon>Bacteria</taxon>
        <taxon>Pseudomonadati</taxon>
        <taxon>Pseudomonadota</taxon>
        <taxon>Alphaproteobacteria</taxon>
        <taxon>Rhodospirillales</taxon>
        <taxon>Rhodospirillaceae</taxon>
        <taxon>Pararhodospirillum</taxon>
    </lineage>
</organism>
<dbReference type="PATRIC" id="fig|1150469.3.peg.1461"/>
<dbReference type="KEGG" id="rpm:RSPPHO_01295"/>
<dbReference type="EMBL" id="HE663493">
    <property type="protein sequence ID" value="CCG07921.1"/>
    <property type="molecule type" value="Genomic_DNA"/>
</dbReference>
<sequence length="102" mass="11555">MILICASNTVDRVHGFLRSCMLNPHPGVYVSVTLDAGSRERVWTILEGWWNAEPQGTLLMMYKAKEKPMGLDFRSLGVPKRTVVERDGIYMLITKTKNTESP</sequence>
<name>H6SSP2_PARPM</name>
<dbReference type="Gene3D" id="3.30.70.240">
    <property type="match status" value="1"/>
</dbReference>
<evidence type="ECO:0000313" key="1">
    <source>
        <dbReference type="EMBL" id="CCG07921.1"/>
    </source>
</evidence>
<reference evidence="1 2" key="1">
    <citation type="submission" date="2012-02" db="EMBL/GenBank/DDBJ databases">
        <title>Shotgun genome sequence of Phaeospirillum photometricum DSM 122.</title>
        <authorList>
            <person name="Duquesne K."/>
            <person name="Sturgis J."/>
        </authorList>
    </citation>
    <scope>NUCLEOTIDE SEQUENCE [LARGE SCALE GENOMIC DNA]</scope>
    <source>
        <strain evidence="2">DSM122</strain>
    </source>
</reference>
<dbReference type="NCBIfam" id="TIGR01873">
    <property type="entry name" value="cas_CT1978"/>
    <property type="match status" value="1"/>
</dbReference>
<keyword evidence="2" id="KW-1185">Reference proteome</keyword>
<dbReference type="HOGENOM" id="CLU_151313_1_1_5"/>
<dbReference type="AlphaFoldDB" id="H6SSP2"/>
<dbReference type="OrthoDB" id="7570605at2"/>
<protein>
    <submittedName>
        <fullName evidence="1">CRISPR-associated protein Cas2, putative</fullName>
    </submittedName>
</protein>
<proteinExistence type="predicted"/>
<accession>H6SSP2</accession>
<evidence type="ECO:0000313" key="2">
    <source>
        <dbReference type="Proteomes" id="UP000033220"/>
    </source>
</evidence>